<dbReference type="OrthoDB" id="5195477at2"/>
<protein>
    <recommendedName>
        <fullName evidence="4">HXXEE domain-containing protein</fullName>
    </recommendedName>
</protein>
<proteinExistence type="predicted"/>
<dbReference type="InterPro" id="IPR025671">
    <property type="entry name" value="HXXEE"/>
</dbReference>
<keyword evidence="3" id="KW-1185">Reference proteome</keyword>
<evidence type="ECO:0008006" key="4">
    <source>
        <dbReference type="Google" id="ProtNLM"/>
    </source>
</evidence>
<accession>I3EA94</accession>
<evidence type="ECO:0000313" key="2">
    <source>
        <dbReference type="EMBL" id="AIE60655.1"/>
    </source>
</evidence>
<keyword evidence="1" id="KW-0812">Transmembrane</keyword>
<feature type="transmembrane region" description="Helical" evidence="1">
    <location>
        <begin position="12"/>
        <end position="28"/>
    </location>
</feature>
<evidence type="ECO:0000313" key="3">
    <source>
        <dbReference type="Proteomes" id="UP000027602"/>
    </source>
</evidence>
<dbReference type="EMBL" id="CP007739">
    <property type="protein sequence ID" value="AIE60655.1"/>
    <property type="molecule type" value="Genomic_DNA"/>
</dbReference>
<dbReference type="eggNOG" id="ENOG5030UHW">
    <property type="taxonomic scope" value="Bacteria"/>
</dbReference>
<dbReference type="Proteomes" id="UP000027602">
    <property type="component" value="Chromosome"/>
</dbReference>
<gene>
    <name evidence="2" type="ORF">BMMGA3_11295</name>
</gene>
<keyword evidence="1" id="KW-1133">Transmembrane helix</keyword>
<dbReference type="AlphaFoldDB" id="I3EA94"/>
<sequence>MILEWLNAKIHIISVFWLFPILFMFHDFEEILTVEKWTKENKEQVLAALPQSIRKYFYSSFKMTTLQFAQDVFWVYLSITAAAIIAVIFSFYYIFLVFLAIFFAHAFTHIGQAFILKKYTPGVITSILLVLPYSLYAYYRLLMEQVISGEDILWSCLGVCLVVPFLLFFLVSGRNRVTRN</sequence>
<feature type="transmembrane region" description="Helical" evidence="1">
    <location>
        <begin position="151"/>
        <end position="171"/>
    </location>
</feature>
<reference evidence="2 3" key="1">
    <citation type="journal article" date="2015" name="BMC Genomics">
        <title>Transcriptome analysis of thermophilic methylotrophic Bacillus methanolicus MGA3 using RNA-sequencing provides detailed insights into its previously uncharted transcriptional landscape.</title>
        <authorList>
            <person name="Irla M."/>
            <person name="Neshat A."/>
            <person name="Brautaset T."/>
            <person name="Ruckert C."/>
            <person name="Kalinowski J."/>
            <person name="Wendisch V.F."/>
        </authorList>
    </citation>
    <scope>NUCLEOTIDE SEQUENCE [LARGE SCALE GENOMIC DNA]</scope>
    <source>
        <strain evidence="3">MGA3 / ATCC 53907</strain>
    </source>
</reference>
<dbReference type="Pfam" id="PF13787">
    <property type="entry name" value="HXXEE"/>
    <property type="match status" value="1"/>
</dbReference>
<evidence type="ECO:0000256" key="1">
    <source>
        <dbReference type="SAM" id="Phobius"/>
    </source>
</evidence>
<feature type="transmembrane region" description="Helical" evidence="1">
    <location>
        <begin position="74"/>
        <end position="107"/>
    </location>
</feature>
<dbReference type="STRING" id="796606.BMMGA3_11295"/>
<keyword evidence="1" id="KW-0472">Membrane</keyword>
<feature type="transmembrane region" description="Helical" evidence="1">
    <location>
        <begin position="119"/>
        <end position="139"/>
    </location>
</feature>
<dbReference type="RefSeq" id="WP_004435519.1">
    <property type="nucleotide sequence ID" value="NZ_ADWW01000002.1"/>
</dbReference>
<name>I3EA94_BACMM</name>
<dbReference type="HOGENOM" id="CLU_120980_1_0_9"/>
<organism evidence="2 3">
    <name type="scientific">Bacillus methanolicus (strain MGA3 / ATCC 53907)</name>
    <dbReference type="NCBI Taxonomy" id="796606"/>
    <lineage>
        <taxon>Bacteria</taxon>
        <taxon>Bacillati</taxon>
        <taxon>Bacillota</taxon>
        <taxon>Bacilli</taxon>
        <taxon>Bacillales</taxon>
        <taxon>Bacillaceae</taxon>
        <taxon>Bacillus</taxon>
    </lineage>
</organism>
<dbReference type="KEGG" id="bmet:BMMGA3_11295"/>